<evidence type="ECO:0000313" key="3">
    <source>
        <dbReference type="Proteomes" id="UP000799424"/>
    </source>
</evidence>
<feature type="compositionally biased region" description="Polar residues" evidence="1">
    <location>
        <begin position="57"/>
        <end position="68"/>
    </location>
</feature>
<reference evidence="2" key="1">
    <citation type="journal article" date="2020" name="Stud. Mycol.">
        <title>101 Dothideomycetes genomes: a test case for predicting lifestyles and emergence of pathogens.</title>
        <authorList>
            <person name="Haridas S."/>
            <person name="Albert R."/>
            <person name="Binder M."/>
            <person name="Bloem J."/>
            <person name="Labutti K."/>
            <person name="Salamov A."/>
            <person name="Andreopoulos B."/>
            <person name="Baker S."/>
            <person name="Barry K."/>
            <person name="Bills G."/>
            <person name="Bluhm B."/>
            <person name="Cannon C."/>
            <person name="Castanera R."/>
            <person name="Culley D."/>
            <person name="Daum C."/>
            <person name="Ezra D."/>
            <person name="Gonzalez J."/>
            <person name="Henrissat B."/>
            <person name="Kuo A."/>
            <person name="Liang C."/>
            <person name="Lipzen A."/>
            <person name="Lutzoni F."/>
            <person name="Magnuson J."/>
            <person name="Mondo S."/>
            <person name="Nolan M."/>
            <person name="Ohm R."/>
            <person name="Pangilinan J."/>
            <person name="Park H.-J."/>
            <person name="Ramirez L."/>
            <person name="Alfaro M."/>
            <person name="Sun H."/>
            <person name="Tritt A."/>
            <person name="Yoshinaga Y."/>
            <person name="Zwiers L.-H."/>
            <person name="Turgeon B."/>
            <person name="Goodwin S."/>
            <person name="Spatafora J."/>
            <person name="Crous P."/>
            <person name="Grigoriev I."/>
        </authorList>
    </citation>
    <scope>NUCLEOTIDE SEQUENCE</scope>
    <source>
        <strain evidence="2">CBS 113818</strain>
    </source>
</reference>
<dbReference type="Proteomes" id="UP000799424">
    <property type="component" value="Unassembled WGS sequence"/>
</dbReference>
<feature type="non-terminal residue" evidence="2">
    <location>
        <position position="1"/>
    </location>
</feature>
<proteinExistence type="predicted"/>
<dbReference type="AlphaFoldDB" id="A0A6A7A584"/>
<dbReference type="EMBL" id="MU006223">
    <property type="protein sequence ID" value="KAF2827899.1"/>
    <property type="molecule type" value="Genomic_DNA"/>
</dbReference>
<sequence length="156" mass="17701">QTSTLKIRIPKSAWNAYERPAEPTLSKRTRPKLTLKLSSSNERPPGTSQHLLDAHPQEQNTISPPAHSTNCKATLWRFQPGGPIRSRKEKLRTVVTNEAPCLRPTYASCWKWHPHLMCDEGLQGEILQQDTRSVSQDDKDPISSNIDPRLLDGTWQ</sequence>
<protein>
    <submittedName>
        <fullName evidence="2">Uncharacterized protein</fullName>
    </submittedName>
</protein>
<organism evidence="2 3">
    <name type="scientific">Ophiobolus disseminans</name>
    <dbReference type="NCBI Taxonomy" id="1469910"/>
    <lineage>
        <taxon>Eukaryota</taxon>
        <taxon>Fungi</taxon>
        <taxon>Dikarya</taxon>
        <taxon>Ascomycota</taxon>
        <taxon>Pezizomycotina</taxon>
        <taxon>Dothideomycetes</taxon>
        <taxon>Pleosporomycetidae</taxon>
        <taxon>Pleosporales</taxon>
        <taxon>Pleosporineae</taxon>
        <taxon>Phaeosphaeriaceae</taxon>
        <taxon>Ophiobolus</taxon>
    </lineage>
</organism>
<evidence type="ECO:0000313" key="2">
    <source>
        <dbReference type="EMBL" id="KAF2827899.1"/>
    </source>
</evidence>
<keyword evidence="3" id="KW-1185">Reference proteome</keyword>
<feature type="non-terminal residue" evidence="2">
    <location>
        <position position="156"/>
    </location>
</feature>
<dbReference type="OrthoDB" id="3777700at2759"/>
<feature type="region of interest" description="Disordered" evidence="1">
    <location>
        <begin position="130"/>
        <end position="156"/>
    </location>
</feature>
<evidence type="ECO:0000256" key="1">
    <source>
        <dbReference type="SAM" id="MobiDB-lite"/>
    </source>
</evidence>
<feature type="compositionally biased region" description="Polar residues" evidence="1">
    <location>
        <begin position="36"/>
        <end position="50"/>
    </location>
</feature>
<gene>
    <name evidence="2" type="ORF">CC86DRAFT_261825</name>
</gene>
<accession>A0A6A7A584</accession>
<feature type="region of interest" description="Disordered" evidence="1">
    <location>
        <begin position="18"/>
        <end position="68"/>
    </location>
</feature>
<name>A0A6A7A584_9PLEO</name>